<sequence>MSTLTRPVRLASVRPASPARRALLALAEVLARIALHRPDRRATTVRAEAEERRDRDALRLIALAPPLR</sequence>
<organism evidence="1 2">
    <name type="scientific">Agrococcus versicolor</name>
    <dbReference type="NCBI Taxonomy" id="501482"/>
    <lineage>
        <taxon>Bacteria</taxon>
        <taxon>Bacillati</taxon>
        <taxon>Actinomycetota</taxon>
        <taxon>Actinomycetes</taxon>
        <taxon>Micrococcales</taxon>
        <taxon>Microbacteriaceae</taxon>
        <taxon>Agrococcus</taxon>
    </lineage>
</organism>
<dbReference type="EMBL" id="BAAAQT010000008">
    <property type="protein sequence ID" value="GAA2175762.1"/>
    <property type="molecule type" value="Genomic_DNA"/>
</dbReference>
<accession>A0ABN3AXB7</accession>
<protein>
    <submittedName>
        <fullName evidence="1">Uncharacterized protein</fullName>
    </submittedName>
</protein>
<proteinExistence type="predicted"/>
<reference evidence="1 2" key="1">
    <citation type="journal article" date="2019" name="Int. J. Syst. Evol. Microbiol.">
        <title>The Global Catalogue of Microorganisms (GCM) 10K type strain sequencing project: providing services to taxonomists for standard genome sequencing and annotation.</title>
        <authorList>
            <consortium name="The Broad Institute Genomics Platform"/>
            <consortium name="The Broad Institute Genome Sequencing Center for Infectious Disease"/>
            <person name="Wu L."/>
            <person name="Ma J."/>
        </authorList>
    </citation>
    <scope>NUCLEOTIDE SEQUENCE [LARGE SCALE GENOMIC DNA]</scope>
    <source>
        <strain evidence="1 2">JCM 16026</strain>
    </source>
</reference>
<dbReference type="Proteomes" id="UP001501599">
    <property type="component" value="Unassembled WGS sequence"/>
</dbReference>
<comment type="caution">
    <text evidence="1">The sequence shown here is derived from an EMBL/GenBank/DDBJ whole genome shotgun (WGS) entry which is preliminary data.</text>
</comment>
<dbReference type="RefSeq" id="WP_344344491.1">
    <property type="nucleotide sequence ID" value="NZ_BAAAQT010000008.1"/>
</dbReference>
<name>A0ABN3AXB7_9MICO</name>
<gene>
    <name evidence="1" type="ORF">GCM10009846_26910</name>
</gene>
<evidence type="ECO:0000313" key="1">
    <source>
        <dbReference type="EMBL" id="GAA2175762.1"/>
    </source>
</evidence>
<evidence type="ECO:0000313" key="2">
    <source>
        <dbReference type="Proteomes" id="UP001501599"/>
    </source>
</evidence>
<keyword evidence="2" id="KW-1185">Reference proteome</keyword>